<dbReference type="Pfam" id="PF19326">
    <property type="entry name" value="AMP_deaminase"/>
    <property type="match status" value="1"/>
</dbReference>
<accession>A0A182SR92</accession>
<dbReference type="InterPro" id="IPR006329">
    <property type="entry name" value="AMPD"/>
</dbReference>
<evidence type="ECO:0000256" key="1">
    <source>
        <dbReference type="ARBA" id="ARBA00006676"/>
    </source>
</evidence>
<evidence type="ECO:0000256" key="2">
    <source>
        <dbReference type="SAM" id="MobiDB-lite"/>
    </source>
</evidence>
<organism evidence="3 4">
    <name type="scientific">Anopheles maculatus</name>
    <dbReference type="NCBI Taxonomy" id="74869"/>
    <lineage>
        <taxon>Eukaryota</taxon>
        <taxon>Metazoa</taxon>
        <taxon>Ecdysozoa</taxon>
        <taxon>Arthropoda</taxon>
        <taxon>Hexapoda</taxon>
        <taxon>Insecta</taxon>
        <taxon>Pterygota</taxon>
        <taxon>Neoptera</taxon>
        <taxon>Endopterygota</taxon>
        <taxon>Diptera</taxon>
        <taxon>Nematocera</taxon>
        <taxon>Culicoidea</taxon>
        <taxon>Culicidae</taxon>
        <taxon>Anophelinae</taxon>
        <taxon>Anopheles</taxon>
        <taxon>Anopheles maculatus group</taxon>
    </lineage>
</organism>
<name>A0A182SR92_9DIPT</name>
<dbReference type="GO" id="GO:0032264">
    <property type="term" value="P:IMP salvage"/>
    <property type="evidence" value="ECO:0007669"/>
    <property type="project" value="InterPro"/>
</dbReference>
<feature type="region of interest" description="Disordered" evidence="2">
    <location>
        <begin position="123"/>
        <end position="147"/>
    </location>
</feature>
<reference evidence="3" key="2">
    <citation type="submission" date="2020-05" db="UniProtKB">
        <authorList>
            <consortium name="EnsemblMetazoa"/>
        </authorList>
    </citation>
    <scope>IDENTIFICATION</scope>
    <source>
        <strain evidence="3">maculatus3</strain>
    </source>
</reference>
<dbReference type="Proteomes" id="UP000075901">
    <property type="component" value="Unassembled WGS sequence"/>
</dbReference>
<keyword evidence="4" id="KW-1185">Reference proteome</keyword>
<proteinExistence type="inferred from homology"/>
<evidence type="ECO:0000313" key="3">
    <source>
        <dbReference type="EnsemblMetazoa" id="AMAM011818-PA"/>
    </source>
</evidence>
<dbReference type="GO" id="GO:0003876">
    <property type="term" value="F:AMP deaminase activity"/>
    <property type="evidence" value="ECO:0007669"/>
    <property type="project" value="InterPro"/>
</dbReference>
<reference evidence="4" key="1">
    <citation type="submission" date="2013-09" db="EMBL/GenBank/DDBJ databases">
        <title>The Genome Sequence of Anopheles maculatus species B.</title>
        <authorList>
            <consortium name="The Broad Institute Genomics Platform"/>
            <person name="Neafsey D.E."/>
            <person name="Besansky N."/>
            <person name="Howell P."/>
            <person name="Walton C."/>
            <person name="Young S.K."/>
            <person name="Zeng Q."/>
            <person name="Gargeya S."/>
            <person name="Fitzgerald M."/>
            <person name="Haas B."/>
            <person name="Abouelleil A."/>
            <person name="Allen A.W."/>
            <person name="Alvarado L."/>
            <person name="Arachchi H.M."/>
            <person name="Berlin A.M."/>
            <person name="Chapman S.B."/>
            <person name="Gainer-Dewar J."/>
            <person name="Goldberg J."/>
            <person name="Griggs A."/>
            <person name="Gujja S."/>
            <person name="Hansen M."/>
            <person name="Howarth C."/>
            <person name="Imamovic A."/>
            <person name="Ireland A."/>
            <person name="Larimer J."/>
            <person name="McCowan C."/>
            <person name="Murphy C."/>
            <person name="Pearson M."/>
            <person name="Poon T.W."/>
            <person name="Priest M."/>
            <person name="Roberts A."/>
            <person name="Saif S."/>
            <person name="Shea T."/>
            <person name="Sisk P."/>
            <person name="Sykes S."/>
            <person name="Wortman J."/>
            <person name="Nusbaum C."/>
            <person name="Birren B."/>
        </authorList>
    </citation>
    <scope>NUCLEOTIDE SEQUENCE [LARGE SCALE GENOMIC DNA]</scope>
    <source>
        <strain evidence="4">maculatus3</strain>
    </source>
</reference>
<dbReference type="EnsemblMetazoa" id="AMAM011818-RA">
    <property type="protein sequence ID" value="AMAM011818-PA"/>
    <property type="gene ID" value="AMAM011818"/>
</dbReference>
<comment type="similarity">
    <text evidence="1">Belongs to the metallo-dependent hydrolases superfamily. Adenosine and AMP deaminases family.</text>
</comment>
<dbReference type="VEuPathDB" id="VectorBase:AMAM011818"/>
<sequence length="270" mass="29474">QGNESPAGHAGGGGGGGVGGGGGGVLSGALSLSQEDIVGVLPNEISAPYEVPQFPIEQIEKKLQLQRQLNANLARVQCVQCVQCRYIPNAQALQHHPDRCAITTARSRNSQDSVPPCRTFVRSSTKYQSGRAGPFPREDLTGHHGTHSSVDMLGSAIDTKKWLSERDLLRVMEQDRHSTAPEVHPDEQLPFDEHDFVAHFQRVSISGEDTSGVPLDDLERASTLLVKALELREKYMRNSHQAFPQTTARFLKSTHSSTITHQERKSIAGK</sequence>
<dbReference type="AlphaFoldDB" id="A0A182SR92"/>
<protein>
    <submittedName>
        <fullName evidence="3">Uncharacterized protein</fullName>
    </submittedName>
</protein>
<evidence type="ECO:0000313" key="4">
    <source>
        <dbReference type="Proteomes" id="UP000075901"/>
    </source>
</evidence>